<comment type="caution">
    <text evidence="2">The sequence shown here is derived from an EMBL/GenBank/DDBJ whole genome shotgun (WGS) entry which is preliminary data.</text>
</comment>
<keyword evidence="3" id="KW-1185">Reference proteome</keyword>
<dbReference type="Proteomes" id="UP000287033">
    <property type="component" value="Unassembled WGS sequence"/>
</dbReference>
<organism evidence="2 3">
    <name type="scientific">Chiloscyllium punctatum</name>
    <name type="common">Brownbanded bambooshark</name>
    <name type="synonym">Hemiscyllium punctatum</name>
    <dbReference type="NCBI Taxonomy" id="137246"/>
    <lineage>
        <taxon>Eukaryota</taxon>
        <taxon>Metazoa</taxon>
        <taxon>Chordata</taxon>
        <taxon>Craniata</taxon>
        <taxon>Vertebrata</taxon>
        <taxon>Chondrichthyes</taxon>
        <taxon>Elasmobranchii</taxon>
        <taxon>Galeomorphii</taxon>
        <taxon>Galeoidea</taxon>
        <taxon>Orectolobiformes</taxon>
        <taxon>Hemiscylliidae</taxon>
        <taxon>Chiloscyllium</taxon>
    </lineage>
</organism>
<proteinExistence type="predicted"/>
<accession>A0A401RDU9</accession>
<dbReference type="EMBL" id="BEZZ01007588">
    <property type="protein sequence ID" value="GCC16324.1"/>
    <property type="molecule type" value="Genomic_DNA"/>
</dbReference>
<dbReference type="AlphaFoldDB" id="A0A401RDU9"/>
<gene>
    <name evidence="2" type="ORF">chiPu_0022412</name>
</gene>
<name>A0A401RDU9_CHIPU</name>
<feature type="region of interest" description="Disordered" evidence="1">
    <location>
        <begin position="1"/>
        <end position="39"/>
    </location>
</feature>
<evidence type="ECO:0000256" key="1">
    <source>
        <dbReference type="SAM" id="MobiDB-lite"/>
    </source>
</evidence>
<sequence>MGSGGGRSRAVQAGDRSAPFPVLSHRPDQPERPGLLPTSGSFAFSRRSLVWFSASSAPQAMDSEPRVKFTMTF</sequence>
<reference evidence="2 3" key="1">
    <citation type="journal article" date="2018" name="Nat. Ecol. Evol.">
        <title>Shark genomes provide insights into elasmobranch evolution and the origin of vertebrates.</title>
        <authorList>
            <person name="Hara Y"/>
            <person name="Yamaguchi K"/>
            <person name="Onimaru K"/>
            <person name="Kadota M"/>
            <person name="Koyanagi M"/>
            <person name="Keeley SD"/>
            <person name="Tatsumi K"/>
            <person name="Tanaka K"/>
            <person name="Motone F"/>
            <person name="Kageyama Y"/>
            <person name="Nozu R"/>
            <person name="Adachi N"/>
            <person name="Nishimura O"/>
            <person name="Nakagawa R"/>
            <person name="Tanegashima C"/>
            <person name="Kiyatake I"/>
            <person name="Matsumoto R"/>
            <person name="Murakumo K"/>
            <person name="Nishida K"/>
            <person name="Terakita A"/>
            <person name="Kuratani S"/>
            <person name="Sato K"/>
            <person name="Hyodo S Kuraku.S."/>
        </authorList>
    </citation>
    <scope>NUCLEOTIDE SEQUENCE [LARGE SCALE GENOMIC DNA]</scope>
</reference>
<evidence type="ECO:0000313" key="3">
    <source>
        <dbReference type="Proteomes" id="UP000287033"/>
    </source>
</evidence>
<evidence type="ECO:0000313" key="2">
    <source>
        <dbReference type="EMBL" id="GCC16324.1"/>
    </source>
</evidence>
<protein>
    <submittedName>
        <fullName evidence="2">Uncharacterized protein</fullName>
    </submittedName>
</protein>